<dbReference type="PANTHER" id="PTHR46401:SF2">
    <property type="entry name" value="GLYCOSYLTRANSFERASE WBBK-RELATED"/>
    <property type="match status" value="1"/>
</dbReference>
<sequence>MKVLLTPHVEHYTVGLAGELSRRIKVELLAFARYPVSARQMVVPRLPVPGHRDLLYKYALKALARRYDVVHVNTASHGALLGPRDNLLLTEHGWPEPELVEREQRRFYEKERESLLQLYEAGVPVVTISNFSARMLRERLGVKATAVVYHGVLDTFRRNKPLEPPIHHVVLWNSRLVGFKEPFTFLEAIRLVKGKASFEAVIRGDGPLKREVEGYLRRHGLEDTVRFAERIPFEKLPQLYRSATIFIHTCSKEPFGLAVLEAMASGLPVIVPDAGGAAEVAGDAGLKFRPGDSEDLAEKLLVLLTDQQLYETFSARSIERSAFFTWEKAASTYLDLYRKISGA</sequence>
<accession>A1S109</accession>
<dbReference type="InterPro" id="IPR028098">
    <property type="entry name" value="Glyco_trans_4-like_N"/>
</dbReference>
<dbReference type="AlphaFoldDB" id="A1S109"/>
<keyword evidence="1 4" id="KW-0808">Transferase</keyword>
<dbReference type="InterPro" id="IPR001296">
    <property type="entry name" value="Glyco_trans_1"/>
</dbReference>
<dbReference type="eggNOG" id="arCOG01411">
    <property type="taxonomic scope" value="Archaea"/>
</dbReference>
<reference evidence="5" key="1">
    <citation type="journal article" date="2008" name="J. Bacteriol.">
        <title>Genome sequence of Thermofilum pendens reveals an exceptional loss of biosynthetic pathways without genome reduction.</title>
        <authorList>
            <person name="Anderson I."/>
            <person name="Rodriguez J."/>
            <person name="Susanti D."/>
            <person name="Porat I."/>
            <person name="Reich C."/>
            <person name="Ulrich L.E."/>
            <person name="Elkins J.G."/>
            <person name="Mavromatis K."/>
            <person name="Lykidis A."/>
            <person name="Kim E."/>
            <person name="Thompson L.S."/>
            <person name="Nolan M."/>
            <person name="Land M."/>
            <person name="Copeland A."/>
            <person name="Lapidus A."/>
            <person name="Lucas S."/>
            <person name="Detter C."/>
            <person name="Zhulin I.B."/>
            <person name="Olsen G.J."/>
            <person name="Whitman W."/>
            <person name="Mukhopadhyay B."/>
            <person name="Bristow J."/>
            <person name="Kyrpides N."/>
        </authorList>
    </citation>
    <scope>NUCLEOTIDE SEQUENCE [LARGE SCALE GENOMIC DNA]</scope>
    <source>
        <strain evidence="5">DSM 2475 / Hrk 5</strain>
    </source>
</reference>
<dbReference type="Proteomes" id="UP000000641">
    <property type="component" value="Chromosome"/>
</dbReference>
<dbReference type="Gene3D" id="3.40.50.2000">
    <property type="entry name" value="Glycogen Phosphorylase B"/>
    <property type="match status" value="2"/>
</dbReference>
<evidence type="ECO:0000313" key="4">
    <source>
        <dbReference type="EMBL" id="ABL79139.1"/>
    </source>
</evidence>
<evidence type="ECO:0000256" key="1">
    <source>
        <dbReference type="ARBA" id="ARBA00022679"/>
    </source>
</evidence>
<dbReference type="HOGENOM" id="CLU_009583_2_2_2"/>
<feature type="domain" description="Glycosyltransferase subfamily 4-like N-terminal" evidence="3">
    <location>
        <begin position="9"/>
        <end position="152"/>
    </location>
</feature>
<name>A1S109_THEPD</name>
<dbReference type="Pfam" id="PF13439">
    <property type="entry name" value="Glyco_transf_4"/>
    <property type="match status" value="1"/>
</dbReference>
<dbReference type="STRING" id="368408.Tpen_1744"/>
<protein>
    <submittedName>
        <fullName evidence="4">Glycosyl transferase, group 1</fullName>
    </submittedName>
</protein>
<gene>
    <name evidence="4" type="ordered locus">Tpen_1744</name>
</gene>
<evidence type="ECO:0000259" key="3">
    <source>
        <dbReference type="Pfam" id="PF13439"/>
    </source>
</evidence>
<evidence type="ECO:0000259" key="2">
    <source>
        <dbReference type="Pfam" id="PF00534"/>
    </source>
</evidence>
<dbReference type="CDD" id="cd03801">
    <property type="entry name" value="GT4_PimA-like"/>
    <property type="match status" value="1"/>
</dbReference>
<dbReference type="KEGG" id="tpe:Tpen_1744"/>
<keyword evidence="5" id="KW-1185">Reference proteome</keyword>
<organism evidence="4 5">
    <name type="scientific">Thermofilum pendens (strain DSM 2475 / Hrk 5)</name>
    <dbReference type="NCBI Taxonomy" id="368408"/>
    <lineage>
        <taxon>Archaea</taxon>
        <taxon>Thermoproteota</taxon>
        <taxon>Thermoprotei</taxon>
        <taxon>Thermofilales</taxon>
        <taxon>Thermofilaceae</taxon>
        <taxon>Thermofilum</taxon>
    </lineage>
</organism>
<evidence type="ECO:0000313" key="5">
    <source>
        <dbReference type="Proteomes" id="UP000000641"/>
    </source>
</evidence>
<feature type="domain" description="Glycosyl transferase family 1" evidence="2">
    <location>
        <begin position="160"/>
        <end position="317"/>
    </location>
</feature>
<proteinExistence type="predicted"/>
<dbReference type="CAZy" id="GT4">
    <property type="family name" value="Glycosyltransferase Family 4"/>
</dbReference>
<dbReference type="EMBL" id="CP000505">
    <property type="protein sequence ID" value="ABL79139.1"/>
    <property type="molecule type" value="Genomic_DNA"/>
</dbReference>
<dbReference type="GO" id="GO:0016757">
    <property type="term" value="F:glycosyltransferase activity"/>
    <property type="evidence" value="ECO:0007669"/>
    <property type="project" value="InterPro"/>
</dbReference>
<dbReference type="SUPFAM" id="SSF53756">
    <property type="entry name" value="UDP-Glycosyltransferase/glycogen phosphorylase"/>
    <property type="match status" value="1"/>
</dbReference>
<dbReference type="EnsemblBacteria" id="ABL79139">
    <property type="protein sequence ID" value="ABL79139"/>
    <property type="gene ID" value="Tpen_1744"/>
</dbReference>
<dbReference type="PANTHER" id="PTHR46401">
    <property type="entry name" value="GLYCOSYLTRANSFERASE WBBK-RELATED"/>
    <property type="match status" value="1"/>
</dbReference>
<dbReference type="Pfam" id="PF00534">
    <property type="entry name" value="Glycos_transf_1"/>
    <property type="match status" value="1"/>
</dbReference>